<protein>
    <recommendedName>
        <fullName evidence="9">Cytochrome b-c1 complex subunit 7</fullName>
    </recommendedName>
</protein>
<gene>
    <name evidence="10" type="primary">qcr-7</name>
    <name evidence="10" type="ORF">g.15277</name>
</gene>
<dbReference type="GO" id="GO:0006122">
    <property type="term" value="P:mitochondrial electron transport, ubiquinol to cytochrome c"/>
    <property type="evidence" value="ECO:0007669"/>
    <property type="project" value="InterPro"/>
</dbReference>
<dbReference type="PIRSF" id="PIRSF000022">
    <property type="entry name" value="Bc1_14K"/>
    <property type="match status" value="1"/>
</dbReference>
<evidence type="ECO:0000256" key="8">
    <source>
        <dbReference type="ARBA" id="ARBA00023136"/>
    </source>
</evidence>
<evidence type="ECO:0000256" key="2">
    <source>
        <dbReference type="ARBA" id="ARBA00008554"/>
    </source>
</evidence>
<keyword evidence="8 9" id="KW-0472">Membrane</keyword>
<dbReference type="GO" id="GO:0045275">
    <property type="term" value="C:respiratory chain complex III"/>
    <property type="evidence" value="ECO:0007669"/>
    <property type="project" value="InterPro"/>
</dbReference>
<comment type="subcellular location">
    <subcellularLocation>
        <location evidence="1">Mitochondrion inner membrane</location>
        <topology evidence="1">Peripheral membrane protein</topology>
        <orientation evidence="1">Matrix side</orientation>
    </subcellularLocation>
</comment>
<evidence type="ECO:0000256" key="3">
    <source>
        <dbReference type="ARBA" id="ARBA00022448"/>
    </source>
</evidence>
<dbReference type="FunFam" id="1.10.1090.10:FF:000001">
    <property type="entry name" value="Cytochrome b-c1 complex subunit 7"/>
    <property type="match status" value="1"/>
</dbReference>
<dbReference type="EMBL" id="GDJX01014080">
    <property type="protein sequence ID" value="JAT53856.1"/>
    <property type="molecule type" value="Transcribed_RNA"/>
</dbReference>
<evidence type="ECO:0000313" key="10">
    <source>
        <dbReference type="EMBL" id="JAT53856.1"/>
    </source>
</evidence>
<keyword evidence="6 9" id="KW-0249">Electron transport</keyword>
<dbReference type="SUPFAM" id="SSF81524">
    <property type="entry name" value="14 kDa protein of cytochrome bc1 complex (Ubiquinol-cytochrome c reductase)"/>
    <property type="match status" value="1"/>
</dbReference>
<keyword evidence="7 9" id="KW-0496">Mitochondrion</keyword>
<dbReference type="Gene3D" id="1.10.1090.10">
    <property type="entry name" value="Cytochrome b-c1 complex subunit 7"/>
    <property type="match status" value="1"/>
</dbReference>
<sequence length="123" mass="14651">MSYPTLYNTVKNSRFLYGLLKPVANWYTNASGYRQLGMRYDDIIAEESTTVEEALRRIPQNEYDQRTLRIRHAYQLSTQHNLLPRDKWVKPEEDIRYLAPYVEQVAFEEAERKAFDSAKITRK</sequence>
<comment type="similarity">
    <text evidence="2 9">Belongs to the UQCRB/QCR7 family.</text>
</comment>
<keyword evidence="3 9" id="KW-0813">Transport</keyword>
<dbReference type="InterPro" id="IPR003197">
    <property type="entry name" value="QCR7"/>
</dbReference>
<evidence type="ECO:0000256" key="4">
    <source>
        <dbReference type="ARBA" id="ARBA00022660"/>
    </source>
</evidence>
<accession>A0A1D1YGT5</accession>
<evidence type="ECO:0000256" key="6">
    <source>
        <dbReference type="ARBA" id="ARBA00022982"/>
    </source>
</evidence>
<evidence type="ECO:0000256" key="9">
    <source>
        <dbReference type="PIRNR" id="PIRNR000022"/>
    </source>
</evidence>
<dbReference type="AlphaFoldDB" id="A0A1D1YGT5"/>
<reference evidence="10" key="1">
    <citation type="submission" date="2015-07" db="EMBL/GenBank/DDBJ databases">
        <title>Transcriptome Assembly of Anthurium amnicola.</title>
        <authorList>
            <person name="Suzuki J."/>
        </authorList>
    </citation>
    <scope>NUCLEOTIDE SEQUENCE</scope>
</reference>
<keyword evidence="5 9" id="KW-0999">Mitochondrion inner membrane</keyword>
<comment type="function">
    <text evidence="9">Component of the ubiquinol-cytochrome c oxidoreductase, a multisubunit transmembrane complex that is part of the mitochondrial electron transport chain which drives oxidative phosphorylation.</text>
</comment>
<evidence type="ECO:0000256" key="1">
    <source>
        <dbReference type="ARBA" id="ARBA00004443"/>
    </source>
</evidence>
<dbReference type="Pfam" id="PF02271">
    <property type="entry name" value="UCR_14kD"/>
    <property type="match status" value="1"/>
</dbReference>
<dbReference type="InterPro" id="IPR036544">
    <property type="entry name" value="QCR7_sf"/>
</dbReference>
<dbReference type="PANTHER" id="PTHR12022:SF0">
    <property type="entry name" value="CYTOCHROME B-C1 COMPLEX SUBUNIT 7"/>
    <property type="match status" value="1"/>
</dbReference>
<evidence type="ECO:0000256" key="5">
    <source>
        <dbReference type="ARBA" id="ARBA00022792"/>
    </source>
</evidence>
<name>A0A1D1YGT5_9ARAE</name>
<proteinExistence type="inferred from homology"/>
<keyword evidence="4 9" id="KW-0679">Respiratory chain</keyword>
<dbReference type="GO" id="GO:0005743">
    <property type="term" value="C:mitochondrial inner membrane"/>
    <property type="evidence" value="ECO:0007669"/>
    <property type="project" value="UniProtKB-SubCell"/>
</dbReference>
<organism evidence="10">
    <name type="scientific">Anthurium amnicola</name>
    <dbReference type="NCBI Taxonomy" id="1678845"/>
    <lineage>
        <taxon>Eukaryota</taxon>
        <taxon>Viridiplantae</taxon>
        <taxon>Streptophyta</taxon>
        <taxon>Embryophyta</taxon>
        <taxon>Tracheophyta</taxon>
        <taxon>Spermatophyta</taxon>
        <taxon>Magnoliopsida</taxon>
        <taxon>Liliopsida</taxon>
        <taxon>Araceae</taxon>
        <taxon>Pothoideae</taxon>
        <taxon>Potheae</taxon>
        <taxon>Anthurium</taxon>
    </lineage>
</organism>
<evidence type="ECO:0000256" key="7">
    <source>
        <dbReference type="ARBA" id="ARBA00023128"/>
    </source>
</evidence>
<dbReference type="PANTHER" id="PTHR12022">
    <property type="entry name" value="UBIQUINOL-CYTOCHROME C REDUCTASE COMPLEX 14 KD PROTEIN"/>
    <property type="match status" value="1"/>
</dbReference>